<dbReference type="GO" id="GO:0004527">
    <property type="term" value="F:exonuclease activity"/>
    <property type="evidence" value="ECO:0007669"/>
    <property type="project" value="UniProtKB-KW"/>
</dbReference>
<dbReference type="InterPro" id="IPR019080">
    <property type="entry name" value="YqaJ_viral_recombinase"/>
</dbReference>
<dbReference type="InterPro" id="IPR011335">
    <property type="entry name" value="Restrct_endonuc-II-like"/>
</dbReference>
<evidence type="ECO:0000259" key="1">
    <source>
        <dbReference type="Pfam" id="PF09588"/>
    </source>
</evidence>
<protein>
    <submittedName>
        <fullName evidence="2">Putative exonuclease</fullName>
    </submittedName>
</protein>
<dbReference type="SUPFAM" id="SSF52980">
    <property type="entry name" value="Restriction endonuclease-like"/>
    <property type="match status" value="1"/>
</dbReference>
<reference evidence="2" key="1">
    <citation type="submission" date="2020-03" db="EMBL/GenBank/DDBJ databases">
        <title>The deep terrestrial virosphere.</title>
        <authorList>
            <person name="Holmfeldt K."/>
            <person name="Nilsson E."/>
            <person name="Simone D."/>
            <person name="Lopez-Fernandez M."/>
            <person name="Wu X."/>
            <person name="de Brujin I."/>
            <person name="Lundin D."/>
            <person name="Andersson A."/>
            <person name="Bertilsson S."/>
            <person name="Dopson M."/>
        </authorList>
    </citation>
    <scope>NUCLEOTIDE SEQUENCE</scope>
    <source>
        <strain evidence="2">MM415A03884</strain>
    </source>
</reference>
<dbReference type="Gene3D" id="3.90.320.10">
    <property type="match status" value="1"/>
</dbReference>
<keyword evidence="2" id="KW-0540">Nuclease</keyword>
<dbReference type="EMBL" id="MT141775">
    <property type="protein sequence ID" value="QJA70237.1"/>
    <property type="molecule type" value="Genomic_DNA"/>
</dbReference>
<dbReference type="InterPro" id="IPR011604">
    <property type="entry name" value="PDDEXK-like_dom_sf"/>
</dbReference>
<gene>
    <name evidence="2" type="ORF">MM415A03884_0010</name>
</gene>
<name>A0A6M3JN02_9ZZZZ</name>
<sequence length="286" mass="32059">MSPFKRNAADLYYEKTHPLTEEKAPSAVMEAGLLLEAPLLQWYEQQTGYKTVPDVYRIADDGRGLLSASHDALVIGEPIGVEIKTSGLAKWTQAAEWGKPDTDEIPAYVAVQCYHQMYVSNLQRVDIPVLLGDGRMFQLYHLDRDDENIAQLVKVVNEFWDNHIIPRIPPPLSECVPHMETLRRIQRIPDKLASIPEDKVAHWLACKAQVGAAKQAADEAEAAIVASMGDAEGFRYGDRVHVWAVIERKGYTVAAANYRRWKQIKEHKGESYDFTEPAETGAGSTD</sequence>
<feature type="domain" description="YqaJ viral recombinase" evidence="1">
    <location>
        <begin position="8"/>
        <end position="122"/>
    </location>
</feature>
<proteinExistence type="predicted"/>
<accession>A0A6M3JN02</accession>
<dbReference type="Pfam" id="PF09588">
    <property type="entry name" value="YqaJ"/>
    <property type="match status" value="1"/>
</dbReference>
<organism evidence="2">
    <name type="scientific">viral metagenome</name>
    <dbReference type="NCBI Taxonomy" id="1070528"/>
    <lineage>
        <taxon>unclassified sequences</taxon>
        <taxon>metagenomes</taxon>
        <taxon>organismal metagenomes</taxon>
    </lineage>
</organism>
<evidence type="ECO:0000313" key="2">
    <source>
        <dbReference type="EMBL" id="QJA70237.1"/>
    </source>
</evidence>
<keyword evidence="2" id="KW-0378">Hydrolase</keyword>
<keyword evidence="2" id="KW-0269">Exonuclease</keyword>
<dbReference type="AlphaFoldDB" id="A0A6M3JN02"/>